<feature type="region of interest" description="Disordered" evidence="1">
    <location>
        <begin position="1"/>
        <end position="20"/>
    </location>
</feature>
<evidence type="ECO:0000313" key="3">
    <source>
        <dbReference type="Proteomes" id="UP001372834"/>
    </source>
</evidence>
<dbReference type="EMBL" id="JAWJWE010000046">
    <property type="protein sequence ID" value="KAK6616937.1"/>
    <property type="molecule type" value="Genomic_DNA"/>
</dbReference>
<proteinExistence type="predicted"/>
<feature type="compositionally biased region" description="Acidic residues" evidence="1">
    <location>
        <begin position="8"/>
        <end position="20"/>
    </location>
</feature>
<comment type="caution">
    <text evidence="2">The sequence shown here is derived from an EMBL/GenBank/DDBJ whole genome shotgun (WGS) entry which is preliminary data.</text>
</comment>
<dbReference type="AlphaFoldDB" id="A0AAN8NV31"/>
<evidence type="ECO:0000256" key="1">
    <source>
        <dbReference type="SAM" id="MobiDB-lite"/>
    </source>
</evidence>
<sequence length="91" mass="10490">MVFPQIKEDDDGDGEDEDEDGSMIIFDSQFFTRSTSVVRVFYRYCMDVVFFLFQSGFRKVWLTGLRHSSRLVQGFLDGQIIANDMGLKNSS</sequence>
<dbReference type="Proteomes" id="UP001372834">
    <property type="component" value="Unassembled WGS sequence"/>
</dbReference>
<accession>A0AAN8NV31</accession>
<evidence type="ECO:0000313" key="2">
    <source>
        <dbReference type="EMBL" id="KAK6616937.1"/>
    </source>
</evidence>
<protein>
    <submittedName>
        <fullName evidence="2">Uncharacterized protein</fullName>
    </submittedName>
</protein>
<gene>
    <name evidence="2" type="ORF">RUM43_014907</name>
</gene>
<name>A0AAN8NV31_POLSC</name>
<organism evidence="2 3">
    <name type="scientific">Polyplax serrata</name>
    <name type="common">Common mouse louse</name>
    <dbReference type="NCBI Taxonomy" id="468196"/>
    <lineage>
        <taxon>Eukaryota</taxon>
        <taxon>Metazoa</taxon>
        <taxon>Ecdysozoa</taxon>
        <taxon>Arthropoda</taxon>
        <taxon>Hexapoda</taxon>
        <taxon>Insecta</taxon>
        <taxon>Pterygota</taxon>
        <taxon>Neoptera</taxon>
        <taxon>Paraneoptera</taxon>
        <taxon>Psocodea</taxon>
        <taxon>Troctomorpha</taxon>
        <taxon>Phthiraptera</taxon>
        <taxon>Anoplura</taxon>
        <taxon>Polyplacidae</taxon>
        <taxon>Polyplax</taxon>
    </lineage>
</organism>
<reference evidence="2 3" key="1">
    <citation type="submission" date="2023-10" db="EMBL/GenBank/DDBJ databases">
        <title>Genomes of two closely related lineages of the louse Polyplax serrata with different host specificities.</title>
        <authorList>
            <person name="Martinu J."/>
            <person name="Tarabai H."/>
            <person name="Stefka J."/>
            <person name="Hypsa V."/>
        </authorList>
    </citation>
    <scope>NUCLEOTIDE SEQUENCE [LARGE SCALE GENOMIC DNA]</scope>
    <source>
        <strain evidence="2">HR10_N</strain>
    </source>
</reference>